<organism evidence="2 3">
    <name type="scientific">Fibrisoma limi BUZ 3</name>
    <dbReference type="NCBI Taxonomy" id="1185876"/>
    <lineage>
        <taxon>Bacteria</taxon>
        <taxon>Pseudomonadati</taxon>
        <taxon>Bacteroidota</taxon>
        <taxon>Cytophagia</taxon>
        <taxon>Cytophagales</taxon>
        <taxon>Spirosomataceae</taxon>
        <taxon>Fibrisoma</taxon>
    </lineage>
</organism>
<feature type="signal peptide" evidence="1">
    <location>
        <begin position="1"/>
        <end position="20"/>
    </location>
</feature>
<keyword evidence="1" id="KW-0732">Signal</keyword>
<dbReference type="RefSeq" id="WP_009285596.1">
    <property type="nucleotide sequence ID" value="NZ_CAIT01000010.1"/>
</dbReference>
<gene>
    <name evidence="2" type="ORF">BN8_06434</name>
</gene>
<keyword evidence="3" id="KW-1185">Reference proteome</keyword>
<evidence type="ECO:0000313" key="3">
    <source>
        <dbReference type="Proteomes" id="UP000009309"/>
    </source>
</evidence>
<dbReference type="STRING" id="1185876.BN8_06434"/>
<dbReference type="AlphaFoldDB" id="I2GT06"/>
<dbReference type="Gene3D" id="2.50.20.10">
    <property type="entry name" value="Lipoprotein localisation LolA/LolB/LppX"/>
    <property type="match status" value="1"/>
</dbReference>
<proteinExistence type="predicted"/>
<comment type="caution">
    <text evidence="2">The sequence shown here is derived from an EMBL/GenBank/DDBJ whole genome shotgun (WGS) entry which is preliminary data.</text>
</comment>
<dbReference type="eggNOG" id="COG0612">
    <property type="taxonomic scope" value="Bacteria"/>
</dbReference>
<dbReference type="OrthoDB" id="9811314at2"/>
<evidence type="ECO:0000256" key="1">
    <source>
        <dbReference type="SAM" id="SignalP"/>
    </source>
</evidence>
<accession>I2GT06</accession>
<name>I2GT06_9BACT</name>
<dbReference type="EMBL" id="CAIT01000010">
    <property type="protein sequence ID" value="CCH57035.1"/>
    <property type="molecule type" value="Genomic_DNA"/>
</dbReference>
<feature type="chain" id="PRO_5003658764" evidence="1">
    <location>
        <begin position="21"/>
        <end position="234"/>
    </location>
</feature>
<evidence type="ECO:0000313" key="2">
    <source>
        <dbReference type="EMBL" id="CCH57035.1"/>
    </source>
</evidence>
<protein>
    <submittedName>
        <fullName evidence="2">Uncharacterized protein</fullName>
    </submittedName>
</protein>
<reference evidence="2 3" key="1">
    <citation type="journal article" date="2012" name="J. Bacteriol.">
        <title>Genome Sequence of the Filamentous Bacterium Fibrisoma limi BUZ 3T.</title>
        <authorList>
            <person name="Filippini M."/>
            <person name="Qi W."/>
            <person name="Jaenicke S."/>
            <person name="Goesmann A."/>
            <person name="Smits T.H."/>
            <person name="Bagheri H.C."/>
        </authorList>
    </citation>
    <scope>NUCLEOTIDE SEQUENCE [LARGE SCALE GENOMIC DNA]</scope>
    <source>
        <strain evidence="3">BUZ 3T</strain>
    </source>
</reference>
<dbReference type="Proteomes" id="UP000009309">
    <property type="component" value="Unassembled WGS sequence"/>
</dbReference>
<sequence>MKKLALTLLILPAFWLSATAQTLPTADEVINKYIAAIGGKKALMNVKDVTSLLSLQVNNTPYQLTTKQKAPAKSLQITTNDNGQLVYKSVTDGTSMVGVSSQGTTPVTGLIANRSIMAYKLFPELSYKQEGIKSTVEGKEQVDGRDAYKVTSTFADGTPLWTDYYDVETGLKVKNIGVFGQDDTRTSKYSEYKDVNGVKFPFSVNIVSPSMTISLKTNSVQINKGISDAEFNVQ</sequence>